<dbReference type="EMBL" id="CP051128">
    <property type="protein sequence ID" value="QIZ10459.1"/>
    <property type="molecule type" value="Genomic_DNA"/>
</dbReference>
<reference evidence="2 3" key="1">
    <citation type="submission" date="2020-04" db="EMBL/GenBank/DDBJ databases">
        <title>Genome-Wide Identification of 5-Methylcytosine Sites in Bacterial Genomes By High-Throughput Sequencing of MspJI Restriction Fragments.</title>
        <authorList>
            <person name="Wu V."/>
        </authorList>
    </citation>
    <scope>NUCLEOTIDE SEQUENCE [LARGE SCALE GENOMIC DNA]</scope>
    <source>
        <strain evidence="2 3">S2</strain>
    </source>
</reference>
<reference evidence="2 3" key="2">
    <citation type="submission" date="2020-04" db="EMBL/GenBank/DDBJ databases">
        <authorList>
            <person name="Fomenkov A."/>
            <person name="Anton B.P."/>
            <person name="Roberts R.J."/>
        </authorList>
    </citation>
    <scope>NUCLEOTIDE SEQUENCE [LARGE SCALE GENOMIC DNA]</scope>
    <source>
        <strain evidence="2 3">S2</strain>
    </source>
</reference>
<name>A0A6H1PA46_PRIMG</name>
<proteinExistence type="predicted"/>
<dbReference type="Proteomes" id="UP000501868">
    <property type="component" value="Chromosome"/>
</dbReference>
<gene>
    <name evidence="2" type="ORF">HFZ78_30175</name>
</gene>
<protein>
    <submittedName>
        <fullName evidence="2">Cytosolic protein</fullName>
    </submittedName>
</protein>
<feature type="region of interest" description="Disordered" evidence="1">
    <location>
        <begin position="26"/>
        <end position="96"/>
    </location>
</feature>
<sequence>MTENEEEKYTELSNVEKQRNFLTAEEYPEGPYGSPIRENEPVQNKSTPWTDGQRPYSAFNYENKTLHQDLPRQMDGAHPTHDDPEKDEQPPYMETT</sequence>
<organism evidence="2 3">
    <name type="scientific">Priestia megaterium</name>
    <name type="common">Bacillus megaterium</name>
    <dbReference type="NCBI Taxonomy" id="1404"/>
    <lineage>
        <taxon>Bacteria</taxon>
        <taxon>Bacillati</taxon>
        <taxon>Bacillota</taxon>
        <taxon>Bacilli</taxon>
        <taxon>Bacillales</taxon>
        <taxon>Bacillaceae</taxon>
        <taxon>Priestia</taxon>
    </lineage>
</organism>
<feature type="compositionally biased region" description="Polar residues" evidence="1">
    <location>
        <begin position="41"/>
        <end position="50"/>
    </location>
</feature>
<evidence type="ECO:0000313" key="3">
    <source>
        <dbReference type="Proteomes" id="UP000501868"/>
    </source>
</evidence>
<evidence type="ECO:0000313" key="2">
    <source>
        <dbReference type="EMBL" id="QIZ10459.1"/>
    </source>
</evidence>
<accession>A0A6H1PA46</accession>
<feature type="compositionally biased region" description="Basic and acidic residues" evidence="1">
    <location>
        <begin position="78"/>
        <end position="89"/>
    </location>
</feature>
<dbReference type="AlphaFoldDB" id="A0A6H1PA46"/>
<evidence type="ECO:0000256" key="1">
    <source>
        <dbReference type="SAM" id="MobiDB-lite"/>
    </source>
</evidence>